<evidence type="ECO:0000313" key="5">
    <source>
        <dbReference type="Proteomes" id="UP000249482"/>
    </source>
</evidence>
<dbReference type="GO" id="GO:0004066">
    <property type="term" value="F:asparagine synthase (glutamine-hydrolyzing) activity"/>
    <property type="evidence" value="ECO:0007669"/>
    <property type="project" value="InterPro"/>
</dbReference>
<evidence type="ECO:0000259" key="3">
    <source>
        <dbReference type="Pfam" id="PF00733"/>
    </source>
</evidence>
<dbReference type="Proteomes" id="UP000249482">
    <property type="component" value="Unassembled WGS sequence"/>
</dbReference>
<dbReference type="GO" id="GO:0005829">
    <property type="term" value="C:cytosol"/>
    <property type="evidence" value="ECO:0007669"/>
    <property type="project" value="TreeGrafter"/>
</dbReference>
<feature type="non-terminal residue" evidence="4">
    <location>
        <position position="1"/>
    </location>
</feature>
<proteinExistence type="predicted"/>
<dbReference type="EMBL" id="QKWZ01001334">
    <property type="protein sequence ID" value="PZT58671.1"/>
    <property type="molecule type" value="Genomic_DNA"/>
</dbReference>
<dbReference type="GO" id="GO:0006529">
    <property type="term" value="P:asparagine biosynthetic process"/>
    <property type="evidence" value="ECO:0007669"/>
    <property type="project" value="InterPro"/>
</dbReference>
<evidence type="ECO:0000256" key="2">
    <source>
        <dbReference type="ARBA" id="ARBA00022840"/>
    </source>
</evidence>
<gene>
    <name evidence="4" type="primary">asnB</name>
    <name evidence="4" type="ORF">DNQ45_30640</name>
</gene>
<dbReference type="PANTHER" id="PTHR11772">
    <property type="entry name" value="ASPARAGINE SYNTHETASE"/>
    <property type="match status" value="1"/>
</dbReference>
<dbReference type="AlphaFoldDB" id="A0A2W6NRR6"/>
<feature type="domain" description="Asparagine synthetase" evidence="3">
    <location>
        <begin position="1"/>
        <end position="96"/>
    </location>
</feature>
<keyword evidence="2" id="KW-0067">ATP-binding</keyword>
<dbReference type="PANTHER" id="PTHR11772:SF2">
    <property type="entry name" value="ASPARAGINE SYNTHETASE [GLUTAMINE-HYDROLYZING]"/>
    <property type="match status" value="1"/>
</dbReference>
<dbReference type="SUPFAM" id="SSF52402">
    <property type="entry name" value="Adenine nucleotide alpha hydrolases-like"/>
    <property type="match status" value="1"/>
</dbReference>
<name>A0A2W6NRR6_ECOLX</name>
<organism evidence="4 5">
    <name type="scientific">Escherichia coli</name>
    <dbReference type="NCBI Taxonomy" id="562"/>
    <lineage>
        <taxon>Bacteria</taxon>
        <taxon>Pseudomonadati</taxon>
        <taxon>Pseudomonadota</taxon>
        <taxon>Gammaproteobacteria</taxon>
        <taxon>Enterobacterales</taxon>
        <taxon>Enterobacteriaceae</taxon>
        <taxon>Escherichia</taxon>
    </lineage>
</organism>
<keyword evidence="1" id="KW-0547">Nucleotide-binding</keyword>
<evidence type="ECO:0000313" key="4">
    <source>
        <dbReference type="EMBL" id="PZT58671.1"/>
    </source>
</evidence>
<dbReference type="InterPro" id="IPR014729">
    <property type="entry name" value="Rossmann-like_a/b/a_fold"/>
</dbReference>
<dbReference type="Pfam" id="PF00733">
    <property type="entry name" value="Asn_synthase"/>
    <property type="match status" value="1"/>
</dbReference>
<sequence length="139" mass="15663">INPQDKMCGNGKMEKHILRECFESYLPASVAWRQKEQFSDGVGYSWIDTLKEVAAQQVSDQQLETARFRFPYNTPTSKEAYLYREIFEELFPLPSAAECVPGGPSVACSSAKAIEWDEAFKKMDDPSGRAVGVHQSAYK</sequence>
<protein>
    <submittedName>
        <fullName evidence="4">Asparagine synthase B</fullName>
    </submittedName>
</protein>
<evidence type="ECO:0000256" key="1">
    <source>
        <dbReference type="ARBA" id="ARBA00022741"/>
    </source>
</evidence>
<dbReference type="InterPro" id="IPR001962">
    <property type="entry name" value="Asn_synthase"/>
</dbReference>
<comment type="caution">
    <text evidence="4">The sequence shown here is derived from an EMBL/GenBank/DDBJ whole genome shotgun (WGS) entry which is preliminary data.</text>
</comment>
<accession>A0A2W6NRR6</accession>
<dbReference type="GO" id="GO:0005524">
    <property type="term" value="F:ATP binding"/>
    <property type="evidence" value="ECO:0007669"/>
    <property type="project" value="UniProtKB-KW"/>
</dbReference>
<dbReference type="Gene3D" id="3.40.50.620">
    <property type="entry name" value="HUPs"/>
    <property type="match status" value="1"/>
</dbReference>
<reference evidence="4 5" key="1">
    <citation type="submission" date="2018-06" db="EMBL/GenBank/DDBJ databases">
        <title>Draft genome sequence of mcr-1-harboring Escherichia coli isolated from wound infection of a hospitalized patient, in Bolivia.</title>
        <authorList>
            <person name="Munoz M.E."/>
            <person name="Moura Q."/>
            <person name="Ventura P.R.M."/>
            <person name="Bustos L.R."/>
            <person name="Ovando B.G."/>
            <person name="Terrazas D.I.V."/>
            <person name="Yarhui N.B."/>
            <person name="Cerdeira L."/>
            <person name="Lincopan N."/>
        </authorList>
    </citation>
    <scope>NUCLEOTIDE SEQUENCE [LARGE SCALE GENOMIC DNA]</scope>
    <source>
        <strain evidence="4 5">EcMLT</strain>
    </source>
</reference>
<dbReference type="InterPro" id="IPR050795">
    <property type="entry name" value="Asn_Synthetase"/>
</dbReference>